<dbReference type="EMBL" id="UOGK01000105">
    <property type="protein sequence ID" value="VAX37600.1"/>
    <property type="molecule type" value="Genomic_DNA"/>
</dbReference>
<sequence length="360" mass="38413">TTAGLVRFAEELLSHFEATRVADQTPTPLGEESPRLGLMGTIDAARGVAEPAVASPMQQSLVALSLVRLAETPRVSAAVRTRARTLAREIMFDLAHIEPDEIDPAADGVAAAVAWVVLAQLEADTDADLQPFFESCEEMLAAHAAAERGEVTPGVAEAVLVWALAERAVRTGQDRDIATRDLRALYAATRPGGLVGLMPWLGWAELLLAGEAPVPAGAALRQVREQVWAHQLTLADTGLSDRDLAGGIVFTLGAASLPTWTTARPAALCATLLGDPRLTPPAEVSSEVVRLVRVMRFLRQLSAREAECVFSPRPQLVRGGVRAALWSPQQPPEASAMTLLAVCEFLRSIDRLEPPGRDSP</sequence>
<evidence type="ECO:0000313" key="1">
    <source>
        <dbReference type="EMBL" id="VAX37600.1"/>
    </source>
</evidence>
<feature type="non-terminal residue" evidence="1">
    <location>
        <position position="1"/>
    </location>
</feature>
<accession>A0A3B1DRC9</accession>
<protein>
    <submittedName>
        <fullName evidence="1">Uncharacterized protein</fullName>
    </submittedName>
</protein>
<name>A0A3B1DRC9_9ZZZZ</name>
<dbReference type="AlphaFoldDB" id="A0A3B1DRC9"/>
<proteinExistence type="predicted"/>
<gene>
    <name evidence="1" type="ORF">MNBD_PLANCTO03-1003</name>
</gene>
<reference evidence="1" key="1">
    <citation type="submission" date="2018-06" db="EMBL/GenBank/DDBJ databases">
        <authorList>
            <person name="Zhirakovskaya E."/>
        </authorList>
    </citation>
    <scope>NUCLEOTIDE SEQUENCE</scope>
</reference>
<organism evidence="1">
    <name type="scientific">hydrothermal vent metagenome</name>
    <dbReference type="NCBI Taxonomy" id="652676"/>
    <lineage>
        <taxon>unclassified sequences</taxon>
        <taxon>metagenomes</taxon>
        <taxon>ecological metagenomes</taxon>
    </lineage>
</organism>